<comment type="caution">
    <text evidence="4">The sequence shown here is derived from an EMBL/GenBank/DDBJ whole genome shotgun (WGS) entry which is preliminary data.</text>
</comment>
<gene>
    <name evidence="4" type="ORF">RN001_002574</name>
</gene>
<feature type="region of interest" description="Disordered" evidence="3">
    <location>
        <begin position="313"/>
        <end position="333"/>
    </location>
</feature>
<dbReference type="PANTHER" id="PTHR43115:SF4">
    <property type="entry name" value="DEHYDROGENASE_REDUCTASE SDR FAMILY MEMBER 11"/>
    <property type="match status" value="1"/>
</dbReference>
<dbReference type="PROSITE" id="PS00061">
    <property type="entry name" value="ADH_SHORT"/>
    <property type="match status" value="1"/>
</dbReference>
<dbReference type="InterPro" id="IPR002347">
    <property type="entry name" value="SDR_fam"/>
</dbReference>
<dbReference type="InterPro" id="IPR036291">
    <property type="entry name" value="NAD(P)-bd_dom_sf"/>
</dbReference>
<organism evidence="4 5">
    <name type="scientific">Aquatica leii</name>
    <dbReference type="NCBI Taxonomy" id="1421715"/>
    <lineage>
        <taxon>Eukaryota</taxon>
        <taxon>Metazoa</taxon>
        <taxon>Ecdysozoa</taxon>
        <taxon>Arthropoda</taxon>
        <taxon>Hexapoda</taxon>
        <taxon>Insecta</taxon>
        <taxon>Pterygota</taxon>
        <taxon>Neoptera</taxon>
        <taxon>Endopterygota</taxon>
        <taxon>Coleoptera</taxon>
        <taxon>Polyphaga</taxon>
        <taxon>Elateriformia</taxon>
        <taxon>Elateroidea</taxon>
        <taxon>Lampyridae</taxon>
        <taxon>Luciolinae</taxon>
        <taxon>Aquatica</taxon>
    </lineage>
</organism>
<dbReference type="EMBL" id="JARPUR010000001">
    <property type="protein sequence ID" value="KAK4886303.1"/>
    <property type="molecule type" value="Genomic_DNA"/>
</dbReference>
<keyword evidence="2" id="KW-0560">Oxidoreductase</keyword>
<dbReference type="GO" id="GO:0016616">
    <property type="term" value="F:oxidoreductase activity, acting on the CH-OH group of donors, NAD or NADP as acceptor"/>
    <property type="evidence" value="ECO:0007669"/>
    <property type="project" value="UniProtKB-ARBA"/>
</dbReference>
<dbReference type="AlphaFoldDB" id="A0AAN7SRA2"/>
<dbReference type="InterPro" id="IPR020904">
    <property type="entry name" value="Sc_DH/Rdtase_CS"/>
</dbReference>
<name>A0AAN7SRA2_9COLE</name>
<dbReference type="Proteomes" id="UP001353858">
    <property type="component" value="Unassembled WGS sequence"/>
</dbReference>
<dbReference type="Gene3D" id="3.40.50.720">
    <property type="entry name" value="NAD(P)-binding Rossmann-like Domain"/>
    <property type="match status" value="1"/>
</dbReference>
<comment type="similarity">
    <text evidence="1">Belongs to the short-chain dehydrogenases/reductases (SDR) family.</text>
</comment>
<sequence>MEQWIGATAIVTGASSGMGAAIAKKFVESGINVVGLSRRLELLEELSQKTSTKNVNLYPIKCDVTDEQQILSVFDWIENTLGGVSILVNNAGIYNGSTTIDDGDIEIWKQTISTNCIGLSIFTREAIKSMKAHNIDGLIINISSITARYVVDLPSKSYYVNLYPASKHAVLALTDTLRYELRHEKSRIKITSISPGITITEIFRNHTPETLKEFSSMPFMQPDDIAEAAMYILSTPPHVQVQELIIRPVGFAFEELESEPAEVTSSEEPFLPQFNNFDMDTFLECDKNSSVFQEFNAEEVFKMVLEDQSKNKLQDHELSNSDGDTDNSPSAVVTTENEITFETASRVNTPKERLFPTNQYENVTEKHIDNNTHVTISSTTNENIQSNSSENKNIMPECTLTENVPILRKSTRIRNPVINMDFNALFTTGDGLLSKWENKRVHILQFLTSENNVKGVLDYTQKHEVDETKCCQALEEHLTDLQTRKLSVQPFLLLVGDDLTAVKEILYILTT</sequence>
<keyword evidence="5" id="KW-1185">Reference proteome</keyword>
<evidence type="ECO:0000256" key="1">
    <source>
        <dbReference type="ARBA" id="ARBA00006484"/>
    </source>
</evidence>
<evidence type="ECO:0000313" key="4">
    <source>
        <dbReference type="EMBL" id="KAK4886303.1"/>
    </source>
</evidence>
<evidence type="ECO:0008006" key="6">
    <source>
        <dbReference type="Google" id="ProtNLM"/>
    </source>
</evidence>
<dbReference type="SUPFAM" id="SSF51735">
    <property type="entry name" value="NAD(P)-binding Rossmann-fold domains"/>
    <property type="match status" value="1"/>
</dbReference>
<dbReference type="PRINTS" id="PR00081">
    <property type="entry name" value="GDHRDH"/>
</dbReference>
<reference evidence="5" key="1">
    <citation type="submission" date="2023-01" db="EMBL/GenBank/DDBJ databases">
        <title>Key to firefly adult light organ development and bioluminescence: homeobox transcription factors regulate luciferase expression and transportation to peroxisome.</title>
        <authorList>
            <person name="Fu X."/>
        </authorList>
    </citation>
    <scope>NUCLEOTIDE SEQUENCE [LARGE SCALE GENOMIC DNA]</scope>
</reference>
<evidence type="ECO:0000313" key="5">
    <source>
        <dbReference type="Proteomes" id="UP001353858"/>
    </source>
</evidence>
<accession>A0AAN7SRA2</accession>
<proteinExistence type="inferred from homology"/>
<evidence type="ECO:0000256" key="2">
    <source>
        <dbReference type="ARBA" id="ARBA00023002"/>
    </source>
</evidence>
<feature type="compositionally biased region" description="Polar residues" evidence="3">
    <location>
        <begin position="320"/>
        <end position="333"/>
    </location>
</feature>
<evidence type="ECO:0000256" key="3">
    <source>
        <dbReference type="SAM" id="MobiDB-lite"/>
    </source>
</evidence>
<dbReference type="Pfam" id="PF00106">
    <property type="entry name" value="adh_short"/>
    <property type="match status" value="1"/>
</dbReference>
<protein>
    <recommendedName>
        <fullName evidence="6">Dehydrogenase/reductase SDR family member 11</fullName>
    </recommendedName>
</protein>
<dbReference type="PANTHER" id="PTHR43115">
    <property type="entry name" value="DEHYDROGENASE/REDUCTASE SDR FAMILY MEMBER 11"/>
    <property type="match status" value="1"/>
</dbReference>
<dbReference type="FunFam" id="3.40.50.720:FF:000047">
    <property type="entry name" value="NADP-dependent L-serine/L-allo-threonine dehydrogenase"/>
    <property type="match status" value="1"/>
</dbReference>
<dbReference type="PRINTS" id="PR00080">
    <property type="entry name" value="SDRFAMILY"/>
</dbReference>